<sequence length="110" mass="11375">MEMAGKHDAEKLKTLASVSTERRKLIGQAIIDGLISPGEAAFSPVAADPDYNQGQGGYTQKGGDHKQGGGDYNQSQALTNIRDLVTNVIQPGNVVQPGNVAGGVTRGGGR</sequence>
<dbReference type="PATRIC" id="fig|33050.5.peg.4090"/>
<reference evidence="2 3" key="1">
    <citation type="journal article" date="2015" name="Genome Announc.">
        <title>Complete Genome Sequence of Polypropylene Glycol- and Polyethylene Glycol-Degrading Sphingopyxis macrogoltabida Strain EY-1.</title>
        <authorList>
            <person name="Ohtsubo Y."/>
            <person name="Nagata Y."/>
            <person name="Numata M."/>
            <person name="Tsuchikane K."/>
            <person name="Hosoyama A."/>
            <person name="Yamazoe A."/>
            <person name="Tsuda M."/>
            <person name="Fujita N."/>
            <person name="Kawai F."/>
        </authorList>
    </citation>
    <scope>NUCLEOTIDE SEQUENCE [LARGE SCALE GENOMIC DNA]</scope>
    <source>
        <strain evidence="2 3">EY-1</strain>
    </source>
</reference>
<feature type="region of interest" description="Disordered" evidence="1">
    <location>
        <begin position="45"/>
        <end position="74"/>
    </location>
</feature>
<dbReference type="EMBL" id="CP012700">
    <property type="protein sequence ID" value="ALH82505.1"/>
    <property type="molecule type" value="Genomic_DNA"/>
</dbReference>
<organism evidence="2 3">
    <name type="scientific">Sphingopyxis macrogoltabida</name>
    <name type="common">Sphingomonas macrogoltabidus</name>
    <dbReference type="NCBI Taxonomy" id="33050"/>
    <lineage>
        <taxon>Bacteria</taxon>
        <taxon>Pseudomonadati</taxon>
        <taxon>Pseudomonadota</taxon>
        <taxon>Alphaproteobacteria</taxon>
        <taxon>Sphingomonadales</taxon>
        <taxon>Sphingomonadaceae</taxon>
        <taxon>Sphingopyxis</taxon>
    </lineage>
</organism>
<proteinExistence type="predicted"/>
<protein>
    <submittedName>
        <fullName evidence="2">Uncharacterized protein</fullName>
    </submittedName>
</protein>
<dbReference type="AlphaFoldDB" id="A0A0N9UGC0"/>
<evidence type="ECO:0000313" key="2">
    <source>
        <dbReference type="EMBL" id="ALH82505.1"/>
    </source>
</evidence>
<gene>
    <name evidence="2" type="ORF">AN936_19710</name>
</gene>
<accession>A0A0N9UGC0</accession>
<dbReference type="Proteomes" id="UP000058074">
    <property type="component" value="Chromosome"/>
</dbReference>
<evidence type="ECO:0000256" key="1">
    <source>
        <dbReference type="SAM" id="MobiDB-lite"/>
    </source>
</evidence>
<dbReference type="KEGG" id="smag:AN936_19710"/>
<name>A0A0N9UGC0_SPHMC</name>
<evidence type="ECO:0000313" key="3">
    <source>
        <dbReference type="Proteomes" id="UP000058074"/>
    </source>
</evidence>